<dbReference type="GO" id="GO:0008080">
    <property type="term" value="F:N-acetyltransferase activity"/>
    <property type="evidence" value="ECO:0007669"/>
    <property type="project" value="InterPro"/>
</dbReference>
<name>A0A7G5XBN7_9BACT</name>
<dbReference type="Gene3D" id="3.40.630.30">
    <property type="match status" value="1"/>
</dbReference>
<dbReference type="CDD" id="cd04301">
    <property type="entry name" value="NAT_SF"/>
    <property type="match status" value="1"/>
</dbReference>
<reference evidence="4" key="1">
    <citation type="submission" date="2020-08" db="EMBL/GenBank/DDBJ databases">
        <title>Lacibacter sp. S13-6-6 genome sequencing.</title>
        <authorList>
            <person name="Jin L."/>
        </authorList>
    </citation>
    <scope>NUCLEOTIDE SEQUENCE [LARGE SCALE GENOMIC DNA]</scope>
    <source>
        <strain evidence="4">S13-6-6</strain>
    </source>
</reference>
<dbReference type="InterPro" id="IPR000182">
    <property type="entry name" value="GNAT_dom"/>
</dbReference>
<dbReference type="PANTHER" id="PTHR13947:SF37">
    <property type="entry name" value="LD18367P"/>
    <property type="match status" value="1"/>
</dbReference>
<dbReference type="EMBL" id="CP060007">
    <property type="protein sequence ID" value="QNA42890.1"/>
    <property type="molecule type" value="Genomic_DNA"/>
</dbReference>
<gene>
    <name evidence="3" type="ORF">H4075_12380</name>
</gene>
<feature type="domain" description="N-acetyltransferase" evidence="2">
    <location>
        <begin position="2"/>
        <end position="152"/>
    </location>
</feature>
<evidence type="ECO:0000256" key="1">
    <source>
        <dbReference type="ARBA" id="ARBA00022679"/>
    </source>
</evidence>
<keyword evidence="4" id="KW-1185">Reference proteome</keyword>
<sequence>MVEIISYSKEWHDAFRQLNLEWLDKYNLREEADMVVLNDPQGMIVDKGGVIYLAKAADEIVGTAALIHEGDQVYELAKMSVTEQWQGKGISKLLLETCLQKANELGAVKIELFSNHQLKNALKLYEKYGFEYIEMKDSPFETADIKMELILKHA</sequence>
<dbReference type="InterPro" id="IPR050769">
    <property type="entry name" value="NAT_camello-type"/>
</dbReference>
<evidence type="ECO:0000313" key="4">
    <source>
        <dbReference type="Proteomes" id="UP000515344"/>
    </source>
</evidence>
<dbReference type="Pfam" id="PF13508">
    <property type="entry name" value="Acetyltransf_7"/>
    <property type="match status" value="1"/>
</dbReference>
<evidence type="ECO:0000313" key="3">
    <source>
        <dbReference type="EMBL" id="QNA42890.1"/>
    </source>
</evidence>
<dbReference type="PANTHER" id="PTHR13947">
    <property type="entry name" value="GNAT FAMILY N-ACETYLTRANSFERASE"/>
    <property type="match status" value="1"/>
</dbReference>
<protein>
    <submittedName>
        <fullName evidence="3">GNAT family N-acetyltransferase</fullName>
    </submittedName>
</protein>
<accession>A0A7G5XBN7</accession>
<dbReference type="PROSITE" id="PS51186">
    <property type="entry name" value="GNAT"/>
    <property type="match status" value="1"/>
</dbReference>
<dbReference type="InterPro" id="IPR016181">
    <property type="entry name" value="Acyl_CoA_acyltransferase"/>
</dbReference>
<dbReference type="SUPFAM" id="SSF55729">
    <property type="entry name" value="Acyl-CoA N-acyltransferases (Nat)"/>
    <property type="match status" value="1"/>
</dbReference>
<keyword evidence="1" id="KW-0808">Transferase</keyword>
<dbReference type="RefSeq" id="WP_182801156.1">
    <property type="nucleotide sequence ID" value="NZ_CP060007.1"/>
</dbReference>
<proteinExistence type="predicted"/>
<evidence type="ECO:0000259" key="2">
    <source>
        <dbReference type="PROSITE" id="PS51186"/>
    </source>
</evidence>
<dbReference type="KEGG" id="lacs:H4075_12380"/>
<organism evidence="3 4">
    <name type="scientific">Lacibacter sediminis</name>
    <dbReference type="NCBI Taxonomy" id="2760713"/>
    <lineage>
        <taxon>Bacteria</taxon>
        <taxon>Pseudomonadati</taxon>
        <taxon>Bacteroidota</taxon>
        <taxon>Chitinophagia</taxon>
        <taxon>Chitinophagales</taxon>
        <taxon>Chitinophagaceae</taxon>
        <taxon>Lacibacter</taxon>
    </lineage>
</organism>
<dbReference type="AlphaFoldDB" id="A0A7G5XBN7"/>
<dbReference type="Proteomes" id="UP000515344">
    <property type="component" value="Chromosome"/>
</dbReference>